<dbReference type="Gene3D" id="1.25.40.180">
    <property type="match status" value="1"/>
</dbReference>
<dbReference type="GO" id="GO:0003729">
    <property type="term" value="F:mRNA binding"/>
    <property type="evidence" value="ECO:0007669"/>
    <property type="project" value="TreeGrafter"/>
</dbReference>
<reference evidence="4" key="1">
    <citation type="submission" date="2023-07" db="EMBL/GenBank/DDBJ databases">
        <title>Chromosome-level genome assembly of Artemia franciscana.</title>
        <authorList>
            <person name="Jo E."/>
        </authorList>
    </citation>
    <scope>NUCLEOTIDE SEQUENCE</scope>
    <source>
        <tissue evidence="4">Whole body</tissue>
    </source>
</reference>
<feature type="region of interest" description="Disordered" evidence="2">
    <location>
        <begin position="388"/>
        <end position="461"/>
    </location>
</feature>
<dbReference type="GO" id="GO:0016281">
    <property type="term" value="C:eukaryotic translation initiation factor 4F complex"/>
    <property type="evidence" value="ECO:0007669"/>
    <property type="project" value="TreeGrafter"/>
</dbReference>
<name>A0AA88HPQ2_ARTSF</name>
<feature type="coiled-coil region" evidence="1">
    <location>
        <begin position="723"/>
        <end position="759"/>
    </location>
</feature>
<evidence type="ECO:0000256" key="2">
    <source>
        <dbReference type="SAM" id="MobiDB-lite"/>
    </source>
</evidence>
<organism evidence="4 5">
    <name type="scientific">Artemia franciscana</name>
    <name type="common">Brine shrimp</name>
    <name type="synonym">Artemia sanfranciscana</name>
    <dbReference type="NCBI Taxonomy" id="6661"/>
    <lineage>
        <taxon>Eukaryota</taxon>
        <taxon>Metazoa</taxon>
        <taxon>Ecdysozoa</taxon>
        <taxon>Arthropoda</taxon>
        <taxon>Crustacea</taxon>
        <taxon>Branchiopoda</taxon>
        <taxon>Anostraca</taxon>
        <taxon>Artemiidae</taxon>
        <taxon>Artemia</taxon>
    </lineage>
</organism>
<accession>A0AA88HPQ2</accession>
<feature type="compositionally biased region" description="Polar residues" evidence="2">
    <location>
        <begin position="1027"/>
        <end position="1036"/>
    </location>
</feature>
<proteinExistence type="predicted"/>
<dbReference type="Proteomes" id="UP001187531">
    <property type="component" value="Unassembled WGS sequence"/>
</dbReference>
<comment type="caution">
    <text evidence="4">The sequence shown here is derived from an EMBL/GenBank/DDBJ whole genome shotgun (WGS) entry which is preliminary data.</text>
</comment>
<dbReference type="SMART" id="SM00543">
    <property type="entry name" value="MIF4G"/>
    <property type="match status" value="1"/>
</dbReference>
<dbReference type="Pfam" id="PF02854">
    <property type="entry name" value="MIF4G"/>
    <property type="match status" value="1"/>
</dbReference>
<keyword evidence="5" id="KW-1185">Reference proteome</keyword>
<dbReference type="InterPro" id="IPR049485">
    <property type="entry name" value="eIF4G1-like_eIF4E-bd"/>
</dbReference>
<keyword evidence="1" id="KW-0175">Coiled coil</keyword>
<dbReference type="Pfam" id="PF21140">
    <property type="entry name" value="eIF4G1-like_eIF4E-bd"/>
    <property type="match status" value="1"/>
</dbReference>
<evidence type="ECO:0000259" key="3">
    <source>
        <dbReference type="SMART" id="SM00543"/>
    </source>
</evidence>
<feature type="compositionally biased region" description="Basic and acidic residues" evidence="2">
    <location>
        <begin position="899"/>
        <end position="914"/>
    </location>
</feature>
<dbReference type="PANTHER" id="PTHR23253:SF78">
    <property type="entry name" value="EUKARYOTIC TRANSLATION INITIATION FACTOR 4G1, ISOFORM B-RELATED"/>
    <property type="match status" value="1"/>
</dbReference>
<dbReference type="InterPro" id="IPR016024">
    <property type="entry name" value="ARM-type_fold"/>
</dbReference>
<dbReference type="GO" id="GO:0003743">
    <property type="term" value="F:translation initiation factor activity"/>
    <property type="evidence" value="ECO:0007669"/>
    <property type="project" value="TreeGrafter"/>
</dbReference>
<feature type="compositionally biased region" description="Polar residues" evidence="2">
    <location>
        <begin position="964"/>
        <end position="973"/>
    </location>
</feature>
<evidence type="ECO:0000256" key="1">
    <source>
        <dbReference type="SAM" id="Coils"/>
    </source>
</evidence>
<feature type="domain" description="MIF4G" evidence="3">
    <location>
        <begin position="623"/>
        <end position="878"/>
    </location>
</feature>
<feature type="region of interest" description="Disordered" evidence="2">
    <location>
        <begin position="883"/>
        <end position="1052"/>
    </location>
</feature>
<evidence type="ECO:0000313" key="4">
    <source>
        <dbReference type="EMBL" id="KAK2710994.1"/>
    </source>
</evidence>
<evidence type="ECO:0000313" key="5">
    <source>
        <dbReference type="Proteomes" id="UP001187531"/>
    </source>
</evidence>
<gene>
    <name evidence="4" type="ORF">QYM36_012234</name>
</gene>
<sequence>MDSSIRNQPTADGTSIVREILASEKTLECRFNGDKEEVPSTIIGELRHIRQQMYSQVRKMDEFLEKTESDKQQRLKAACAEQQTTEIRLQNALTELEITRAEMIKVQRESVRKLPLESSKHTKEISTFEKENAATAHALEQIQTGARLLKSSLESSLSKNESALVQLGKTKGQLEQALDRENSLKLELKESQNQLSVMVKKKDEDSYKHAKDISSLEERNAATVHALEEALCRENALKIELEKLQNELCAVTDEKDKKEHSQVPVQDVTLPSYVAEKEETIEVAEVSTSQVFNSKILSNPVLPVEPIADLTVPTAVVFPAAILQIRPQFPRYANQSSPFVQPRFSHSKNPAQYFTPFPHTNGKVPLQVLPATQKPIPQNRETMLHAIVDPNTNEEVSISPDLVSRSRSESTSKVPPPVLETSAAAPEESIPIPQNTKREPDLEEGKESNFPAHSPPESPLPEIEQYENLSVKLIYPYKEGQWSPLNPGGTKKYDREFLKMIQGSPLAKITPNIRAEISSTGQAFKQPASWNQGRKQTNQGHFDTAGADTMSPAYLRSSMQGNRAPLPQRSSQGKGMHRPTTMINIPVAQSKAAFPKVENARVPDTFAKKKVTDKEEQKTIDLKKSVRRNLNKLTPENYDKISKNILHMEVDTEERLSALVQIFFDKAVGDPIYAPICSNIYAQIYAELCKLMFEKEVPSASGTGKVSFRKLLLDRCQQTFEKEKKDEEEIVSKQKALEEADTEEKKKELQMELNERIAKTKRIMLGNIRFIGELFKLRMLTIKIMNFCISKLLKSRDEEQLECLCKLISTIGKTYEEEYDAKFRRAVAESKSSGKQMQFQLTKLDVYLNEMRKLSQSEVLSFPIRSMLMDVLNLKQNRWVPYREGEKPKTKKNTKKKTKEKERLEKEGRGDDQSSYRPPPKMTSQPREMKLGPTKAWSKGAGLTPTAVQTGGGRYSALLDDEGSSVSSPSVTNIRLGPPRSMGHRGAATESMGPVPTERQKAVQASRSFTRSRSQQASRESSLSRQGAATPTTEQVPFQAKSELKGKPDLTEEGNETKILPAFVLRGCMQLLFGVIVQ</sequence>
<protein>
    <recommendedName>
        <fullName evidence="3">MIF4G domain-containing protein</fullName>
    </recommendedName>
</protein>
<dbReference type="InterPro" id="IPR003890">
    <property type="entry name" value="MIF4G-like_typ-3"/>
</dbReference>
<dbReference type="AlphaFoldDB" id="A0AA88HPQ2"/>
<dbReference type="PANTHER" id="PTHR23253">
    <property type="entry name" value="EUKARYOTIC TRANSLATION INITIATION FACTOR 4 GAMMA"/>
    <property type="match status" value="1"/>
</dbReference>
<feature type="compositionally biased region" description="Low complexity" evidence="2">
    <location>
        <begin position="1011"/>
        <end position="1026"/>
    </location>
</feature>
<feature type="compositionally biased region" description="Basic and acidic residues" evidence="2">
    <location>
        <begin position="436"/>
        <end position="447"/>
    </location>
</feature>
<feature type="compositionally biased region" description="Basic residues" evidence="2">
    <location>
        <begin position="889"/>
        <end position="898"/>
    </location>
</feature>
<dbReference type="SUPFAM" id="SSF48371">
    <property type="entry name" value="ARM repeat"/>
    <property type="match status" value="1"/>
</dbReference>
<dbReference type="EMBL" id="JAVRJZ010000016">
    <property type="protein sequence ID" value="KAK2710994.1"/>
    <property type="molecule type" value="Genomic_DNA"/>
</dbReference>